<protein>
    <submittedName>
        <fullName evidence="8">Serine incorporator 3</fullName>
    </submittedName>
</protein>
<dbReference type="Pfam" id="PF03348">
    <property type="entry name" value="Serinc"/>
    <property type="match status" value="1"/>
</dbReference>
<dbReference type="PANTHER" id="PTHR10383">
    <property type="entry name" value="SERINE INCORPORATOR"/>
    <property type="match status" value="1"/>
</dbReference>
<feature type="transmembrane region" description="Helical" evidence="6">
    <location>
        <begin position="387"/>
        <end position="408"/>
    </location>
</feature>
<dbReference type="InterPro" id="IPR005016">
    <property type="entry name" value="TDE1/TMS"/>
</dbReference>
<feature type="transmembrane region" description="Helical" evidence="6">
    <location>
        <begin position="201"/>
        <end position="223"/>
    </location>
</feature>
<dbReference type="AlphaFoldDB" id="A0A2R5GGE3"/>
<keyword evidence="3 6" id="KW-0812">Transmembrane</keyword>
<feature type="transmembrane region" description="Helical" evidence="6">
    <location>
        <begin position="299"/>
        <end position="317"/>
    </location>
</feature>
<comment type="subcellular location">
    <subcellularLocation>
        <location evidence="1">Membrane</location>
        <topology evidence="1">Multi-pass membrane protein</topology>
    </subcellularLocation>
</comment>
<feature type="transmembrane region" description="Helical" evidence="6">
    <location>
        <begin position="35"/>
        <end position="55"/>
    </location>
</feature>
<dbReference type="Proteomes" id="UP000241890">
    <property type="component" value="Unassembled WGS sequence"/>
</dbReference>
<comment type="similarity">
    <text evidence="2">Belongs to the TDE1 family.</text>
</comment>
<feature type="transmembrane region" description="Helical" evidence="6">
    <location>
        <begin position="260"/>
        <end position="279"/>
    </location>
</feature>
<dbReference type="EMBL" id="BEYU01000035">
    <property type="protein sequence ID" value="GBG27723.1"/>
    <property type="molecule type" value="Genomic_DNA"/>
</dbReference>
<feature type="chain" id="PRO_5015318666" evidence="7">
    <location>
        <begin position="16"/>
        <end position="453"/>
    </location>
</feature>
<keyword evidence="9" id="KW-1185">Reference proteome</keyword>
<keyword evidence="4 6" id="KW-1133">Transmembrane helix</keyword>
<proteinExistence type="inferred from homology"/>
<feature type="signal peptide" evidence="7">
    <location>
        <begin position="1"/>
        <end position="15"/>
    </location>
</feature>
<organism evidence="8 9">
    <name type="scientific">Hondaea fermentalgiana</name>
    <dbReference type="NCBI Taxonomy" id="2315210"/>
    <lineage>
        <taxon>Eukaryota</taxon>
        <taxon>Sar</taxon>
        <taxon>Stramenopiles</taxon>
        <taxon>Bigyra</taxon>
        <taxon>Labyrinthulomycetes</taxon>
        <taxon>Thraustochytrida</taxon>
        <taxon>Thraustochytriidae</taxon>
        <taxon>Hondaea</taxon>
    </lineage>
</organism>
<dbReference type="OrthoDB" id="5963193at2759"/>
<feature type="transmembrane region" description="Helical" evidence="6">
    <location>
        <begin position="159"/>
        <end position="180"/>
    </location>
</feature>
<feature type="transmembrane region" description="Helical" evidence="6">
    <location>
        <begin position="235"/>
        <end position="253"/>
    </location>
</feature>
<gene>
    <name evidence="8" type="ORF">FCC1311_039462</name>
</gene>
<evidence type="ECO:0000256" key="7">
    <source>
        <dbReference type="SAM" id="SignalP"/>
    </source>
</evidence>
<accession>A0A2R5GGE3</accession>
<evidence type="ECO:0000313" key="9">
    <source>
        <dbReference type="Proteomes" id="UP000241890"/>
    </source>
</evidence>
<evidence type="ECO:0000256" key="4">
    <source>
        <dbReference type="ARBA" id="ARBA00022989"/>
    </source>
</evidence>
<evidence type="ECO:0000256" key="6">
    <source>
        <dbReference type="SAM" id="Phobius"/>
    </source>
</evidence>
<sequence>MGLLLSVLCCCGTCAKSAGSCCCAMGSGAVRGSRQASKATYVVLLLLSGLFAWVVQRYGPDGEREFAELDFMCDGQDGDTVCSDVGFVYRVSFLNVIFFSFMLLATTPVPTCIGEERFRPVFGWSFHLGWWSIKLVLYFALMCSLPWLPSLLFDNPDNAYAWVARIASGFFLILQVLLLIDFSYQLNEDWLDRSEDGSKGWIIGLFIITFLCLIGGFGLTAAIFLEYGDCGTGKVFNIVNICLFVGYSILTFFRERLTDIPGSAVPVAIVFFYTSYLTWSATESIPSEECRPLDDGSNLVIFIGVGFAMLSMVWLAYTASKRASNLIAGDTKGGDNARLGDPSMGGIYAVGTDKAGNEIMARDTEMAAAKQEELENKNDALEDRPHIFYMILISASFYMAMILTNWGVIEGESGNAAIGNVSSWVKIVSAWFTVALYVWTIIAPLILDREFDY</sequence>
<dbReference type="InParanoid" id="A0A2R5GGE3"/>
<name>A0A2R5GGE3_9STRA</name>
<comment type="caution">
    <text evidence="8">The sequence shown here is derived from an EMBL/GenBank/DDBJ whole genome shotgun (WGS) entry which is preliminary data.</text>
</comment>
<keyword evidence="7" id="KW-0732">Signal</keyword>
<evidence type="ECO:0000256" key="5">
    <source>
        <dbReference type="ARBA" id="ARBA00023136"/>
    </source>
</evidence>
<dbReference type="PANTHER" id="PTHR10383:SF9">
    <property type="entry name" value="SERINE INCORPORATOR, ISOFORM F"/>
    <property type="match status" value="1"/>
</dbReference>
<reference evidence="8 9" key="1">
    <citation type="submission" date="2017-12" db="EMBL/GenBank/DDBJ databases">
        <title>Sequencing, de novo assembly and annotation of complete genome of a new Thraustochytrid species, strain FCC1311.</title>
        <authorList>
            <person name="Sedici K."/>
            <person name="Godart F."/>
            <person name="Aiese Cigliano R."/>
            <person name="Sanseverino W."/>
            <person name="Barakat M."/>
            <person name="Ortet P."/>
            <person name="Marechal E."/>
            <person name="Cagnac O."/>
            <person name="Amato A."/>
        </authorList>
    </citation>
    <scope>NUCLEOTIDE SEQUENCE [LARGE SCALE GENOMIC DNA]</scope>
</reference>
<evidence type="ECO:0000256" key="3">
    <source>
        <dbReference type="ARBA" id="ARBA00022692"/>
    </source>
</evidence>
<feature type="transmembrane region" description="Helical" evidence="6">
    <location>
        <begin position="135"/>
        <end position="153"/>
    </location>
</feature>
<evidence type="ECO:0000256" key="2">
    <source>
        <dbReference type="ARBA" id="ARBA00006665"/>
    </source>
</evidence>
<feature type="transmembrane region" description="Helical" evidence="6">
    <location>
        <begin position="428"/>
        <end position="447"/>
    </location>
</feature>
<dbReference type="GO" id="GO:0016020">
    <property type="term" value="C:membrane"/>
    <property type="evidence" value="ECO:0007669"/>
    <property type="project" value="UniProtKB-SubCell"/>
</dbReference>
<evidence type="ECO:0000256" key="1">
    <source>
        <dbReference type="ARBA" id="ARBA00004141"/>
    </source>
</evidence>
<keyword evidence="5 6" id="KW-0472">Membrane</keyword>
<evidence type="ECO:0000313" key="8">
    <source>
        <dbReference type="EMBL" id="GBG27723.1"/>
    </source>
</evidence>